<reference evidence="4 5" key="1">
    <citation type="submission" date="2018-06" db="EMBL/GenBank/DDBJ databases">
        <authorList>
            <consortium name="Pathogen Informatics"/>
            <person name="Doyle S."/>
        </authorList>
    </citation>
    <scope>NUCLEOTIDE SEQUENCE [LARGE SCALE GENOMIC DNA]</scope>
    <source>
        <strain evidence="4 5">NCTC9045</strain>
    </source>
</reference>
<dbReference type="FunFam" id="3.30.300.30:FF:000011">
    <property type="entry name" value="Crotonobetaine/carnitine--CoA ligase"/>
    <property type="match status" value="1"/>
</dbReference>
<dbReference type="Gene3D" id="3.30.300.30">
    <property type="match status" value="1"/>
</dbReference>
<evidence type="ECO:0000256" key="1">
    <source>
        <dbReference type="ARBA" id="ARBA00006432"/>
    </source>
</evidence>
<dbReference type="InterPro" id="IPR025110">
    <property type="entry name" value="AMP-bd_C"/>
</dbReference>
<dbReference type="PANTHER" id="PTHR43201:SF5">
    <property type="entry name" value="MEDIUM-CHAIN ACYL-COA LIGASE ACSF2, MITOCHONDRIAL"/>
    <property type="match status" value="1"/>
</dbReference>
<comment type="similarity">
    <text evidence="1">Belongs to the ATP-dependent AMP-binding enzyme family.</text>
</comment>
<feature type="domain" description="AMP-binding enzyme C-terminal" evidence="3">
    <location>
        <begin position="43"/>
        <end position="118"/>
    </location>
</feature>
<keyword evidence="2 4" id="KW-0436">Ligase</keyword>
<organism evidence="4 5">
    <name type="scientific">Escherichia coli</name>
    <dbReference type="NCBI Taxonomy" id="562"/>
    <lineage>
        <taxon>Bacteria</taxon>
        <taxon>Pseudomonadati</taxon>
        <taxon>Pseudomonadota</taxon>
        <taxon>Gammaproteobacteria</taxon>
        <taxon>Enterobacterales</taxon>
        <taxon>Enterobacteriaceae</taxon>
        <taxon>Escherichia</taxon>
    </lineage>
</organism>
<dbReference type="PANTHER" id="PTHR43201">
    <property type="entry name" value="ACYL-COA SYNTHETASE"/>
    <property type="match status" value="1"/>
</dbReference>
<dbReference type="GO" id="GO:0004467">
    <property type="term" value="F:long-chain fatty acid-CoA ligase activity"/>
    <property type="evidence" value="ECO:0007669"/>
    <property type="project" value="UniProtKB-EC"/>
</dbReference>
<dbReference type="InterPro" id="IPR042099">
    <property type="entry name" value="ANL_N_sf"/>
</dbReference>
<dbReference type="EMBL" id="UGDD01000002">
    <property type="protein sequence ID" value="STJ56873.1"/>
    <property type="molecule type" value="Genomic_DNA"/>
</dbReference>
<gene>
    <name evidence="4" type="primary">caiC_3</name>
    <name evidence="4" type="ORF">NCTC9045_04875</name>
</gene>
<dbReference type="Gene3D" id="3.40.50.12780">
    <property type="entry name" value="N-terminal domain of ligase-like"/>
    <property type="match status" value="1"/>
</dbReference>
<sequence length="125" mass="14488">MLEADGWLHTGDTGYRDEEGFFYFVDRRCNMIKRGGENVSCVELENIIATHPKIQDIVVVGIKDSIRDEAIKAFVVLNEGETLSEEEFFRFCEQNMAKFKVPSYLEIRKDLPRNCSGKIIRKHLK</sequence>
<evidence type="ECO:0000259" key="3">
    <source>
        <dbReference type="Pfam" id="PF13193"/>
    </source>
</evidence>
<accession>A0A376X4P3</accession>
<protein>
    <submittedName>
        <fullName evidence="4">Crotonobetaine/carnitine-CoA ligase</fullName>
        <ecNumber evidence="4">6.2.1.-</ecNumber>
        <ecNumber evidence="4">6.2.1.3</ecNumber>
    </submittedName>
</protein>
<dbReference type="InterPro" id="IPR045851">
    <property type="entry name" value="AMP-bd_C_sf"/>
</dbReference>
<dbReference type="EC" id="6.2.1.3" evidence="4"/>
<dbReference type="Pfam" id="PF13193">
    <property type="entry name" value="AMP-binding_C"/>
    <property type="match status" value="1"/>
</dbReference>
<proteinExistence type="inferred from homology"/>
<name>A0A376X4P3_ECOLX</name>
<evidence type="ECO:0000313" key="4">
    <source>
        <dbReference type="EMBL" id="STJ56873.1"/>
    </source>
</evidence>
<dbReference type="EC" id="6.2.1.-" evidence="4"/>
<evidence type="ECO:0000256" key="2">
    <source>
        <dbReference type="ARBA" id="ARBA00022598"/>
    </source>
</evidence>
<dbReference type="SUPFAM" id="SSF56801">
    <property type="entry name" value="Acetyl-CoA synthetase-like"/>
    <property type="match status" value="1"/>
</dbReference>
<dbReference type="AlphaFoldDB" id="A0A376X4P3"/>
<dbReference type="GO" id="GO:0031956">
    <property type="term" value="F:medium-chain fatty acid-CoA ligase activity"/>
    <property type="evidence" value="ECO:0007669"/>
    <property type="project" value="TreeGrafter"/>
</dbReference>
<dbReference type="Proteomes" id="UP000254503">
    <property type="component" value="Unassembled WGS sequence"/>
</dbReference>
<evidence type="ECO:0000313" key="5">
    <source>
        <dbReference type="Proteomes" id="UP000254503"/>
    </source>
</evidence>